<feature type="compositionally biased region" description="Basic and acidic residues" evidence="2">
    <location>
        <begin position="822"/>
        <end position="835"/>
    </location>
</feature>
<feature type="transmembrane region" description="Helical" evidence="3">
    <location>
        <begin position="144"/>
        <end position="166"/>
    </location>
</feature>
<dbReference type="SMART" id="SM00028">
    <property type="entry name" value="TPR"/>
    <property type="match status" value="4"/>
</dbReference>
<dbReference type="AlphaFoldDB" id="A0A1G2K781"/>
<feature type="transmembrane region" description="Helical" evidence="3">
    <location>
        <begin position="481"/>
        <end position="503"/>
    </location>
</feature>
<dbReference type="Gene3D" id="1.25.40.10">
    <property type="entry name" value="Tetratricopeptide repeat domain"/>
    <property type="match status" value="1"/>
</dbReference>
<keyword evidence="1" id="KW-0802">TPR repeat</keyword>
<organism evidence="4 5">
    <name type="scientific">Candidatus Sungbacteria bacterium RIFCSPHIGHO2_01_FULL_50_25</name>
    <dbReference type="NCBI Taxonomy" id="1802265"/>
    <lineage>
        <taxon>Bacteria</taxon>
        <taxon>Candidatus Sungiibacteriota</taxon>
    </lineage>
</organism>
<feature type="transmembrane region" description="Helical" evidence="3">
    <location>
        <begin position="372"/>
        <end position="396"/>
    </location>
</feature>
<keyword evidence="3" id="KW-1133">Transmembrane helix</keyword>
<dbReference type="InterPro" id="IPR011990">
    <property type="entry name" value="TPR-like_helical_dom_sf"/>
</dbReference>
<evidence type="ECO:0000256" key="2">
    <source>
        <dbReference type="SAM" id="MobiDB-lite"/>
    </source>
</evidence>
<proteinExistence type="predicted"/>
<evidence type="ECO:0000256" key="1">
    <source>
        <dbReference type="PROSITE-ProRule" id="PRU00339"/>
    </source>
</evidence>
<feature type="transmembrane region" description="Helical" evidence="3">
    <location>
        <begin position="85"/>
        <end position="108"/>
    </location>
</feature>
<accession>A0A1G2K781</accession>
<name>A0A1G2K781_9BACT</name>
<feature type="transmembrane region" description="Helical" evidence="3">
    <location>
        <begin position="408"/>
        <end position="428"/>
    </location>
</feature>
<reference evidence="4 5" key="1">
    <citation type="journal article" date="2016" name="Nat. Commun.">
        <title>Thousands of microbial genomes shed light on interconnected biogeochemical processes in an aquifer system.</title>
        <authorList>
            <person name="Anantharaman K."/>
            <person name="Brown C.T."/>
            <person name="Hug L.A."/>
            <person name="Sharon I."/>
            <person name="Castelle C.J."/>
            <person name="Probst A.J."/>
            <person name="Thomas B.C."/>
            <person name="Singh A."/>
            <person name="Wilkins M.J."/>
            <person name="Karaoz U."/>
            <person name="Brodie E.L."/>
            <person name="Williams K.H."/>
            <person name="Hubbard S.S."/>
            <person name="Banfield J.F."/>
        </authorList>
    </citation>
    <scope>NUCLEOTIDE SEQUENCE [LARGE SCALE GENOMIC DNA]</scope>
</reference>
<feature type="transmembrane region" description="Helical" evidence="3">
    <location>
        <begin position="218"/>
        <end position="238"/>
    </location>
</feature>
<dbReference type="SUPFAM" id="SSF48452">
    <property type="entry name" value="TPR-like"/>
    <property type="match status" value="1"/>
</dbReference>
<feature type="repeat" description="TPR" evidence="1">
    <location>
        <begin position="762"/>
        <end position="795"/>
    </location>
</feature>
<dbReference type="PANTHER" id="PTHR37422:SF13">
    <property type="entry name" value="LIPOPOLYSACCHARIDE BIOSYNTHESIS PROTEIN PA4999-RELATED"/>
    <property type="match status" value="1"/>
</dbReference>
<dbReference type="InterPro" id="IPR019734">
    <property type="entry name" value="TPR_rpt"/>
</dbReference>
<protein>
    <submittedName>
        <fullName evidence="4">Uncharacterized protein</fullName>
    </submittedName>
</protein>
<feature type="transmembrane region" description="Helical" evidence="3">
    <location>
        <begin position="186"/>
        <end position="211"/>
    </location>
</feature>
<feature type="transmembrane region" description="Helical" evidence="3">
    <location>
        <begin position="244"/>
        <end position="262"/>
    </location>
</feature>
<feature type="transmembrane region" description="Helical" evidence="3">
    <location>
        <begin position="434"/>
        <end position="451"/>
    </location>
</feature>
<dbReference type="Pfam" id="PF13432">
    <property type="entry name" value="TPR_16"/>
    <property type="match status" value="1"/>
</dbReference>
<feature type="repeat" description="TPR" evidence="1">
    <location>
        <begin position="728"/>
        <end position="761"/>
    </location>
</feature>
<keyword evidence="3" id="KW-0472">Membrane</keyword>
<dbReference type="EMBL" id="MHQD01000043">
    <property type="protein sequence ID" value="OGZ95053.1"/>
    <property type="molecule type" value="Genomic_DNA"/>
</dbReference>
<keyword evidence="3" id="KW-0812">Transmembrane</keyword>
<dbReference type="PANTHER" id="PTHR37422">
    <property type="entry name" value="TEICHURONIC ACID BIOSYNTHESIS PROTEIN TUAE"/>
    <property type="match status" value="1"/>
</dbReference>
<evidence type="ECO:0000313" key="4">
    <source>
        <dbReference type="EMBL" id="OGZ95053.1"/>
    </source>
</evidence>
<evidence type="ECO:0000256" key="3">
    <source>
        <dbReference type="SAM" id="Phobius"/>
    </source>
</evidence>
<dbReference type="InterPro" id="IPR051533">
    <property type="entry name" value="WaaL-like"/>
</dbReference>
<gene>
    <name evidence="4" type="ORF">A2847_02930</name>
</gene>
<dbReference type="Proteomes" id="UP000178574">
    <property type="component" value="Unassembled WGS sequence"/>
</dbReference>
<feature type="transmembrane region" description="Helical" evidence="3">
    <location>
        <begin position="278"/>
        <end position="296"/>
    </location>
</feature>
<evidence type="ECO:0000313" key="5">
    <source>
        <dbReference type="Proteomes" id="UP000178574"/>
    </source>
</evidence>
<feature type="region of interest" description="Disordered" evidence="2">
    <location>
        <begin position="812"/>
        <end position="835"/>
    </location>
</feature>
<feature type="transmembrane region" description="Helical" evidence="3">
    <location>
        <begin position="21"/>
        <end position="43"/>
    </location>
</feature>
<sequence length="835" mass="90610">MQNVNTSGVGGMMKNLVGMQGNLDAVAKYLLFAIAALLPLWFLPMQIGTEFGREASFGILIIAAGVVWLLSVLTSGEIRFQHSILLWLGAALLLIWGLSTAFSVSWSTSLIFSDAISEKISTLLLGLLLMVLLGGSLRSRGDAVMFLVILVVAGGVGALFTAIQLLTDTVPWKWFADFASDKNFNVVGTMNGLMLFYSALLATAIGMIVSLKLAEWKAWIRIALYLSTALLAVCILLINYSYSWMVLAGVAIVLFGLTFRSVRETRAAMGNEARGLDWRYLFAIVLLVVSIFMYMFQPVVKQLNLPAEVSPAMKTTLNIGRAVMNEGGSNALLGSGPATFGFDWLKYKDPQVNQTVFWGVRFNQGFSWVSTLLPTVGVLGVIGIILFFAAALFTFSRAVAAKREGHDEWAALGVGPLAGFAAVVIAAFLYPANFSLVILLFLLAGALSYILSDKRHGERGGGISSMVWDFSERHVRFDSQWAVFISSLVAIFLLSLGIAGAYFELNRVRAASSAQEGVLALNGGKFDDAVLKLREALAAEPKNINYANALVQVQVQRVSNLIQRAAKGENVQAEFQQEVNSANIAIDGAIQMMPLEPNLYRTKGALYELIIPFIPGTEIISLDAYRQAIAAGPLNPAAHVDFARAGLTFADNVQLRIAQVAPQDREAVIKSRETILQEVKTVLERAAQIKPDFAAAHFLLSQAAIRLGDLKTAVQSTENAKLTAPFDIGVAFQLGLLYYQSGNLDGAQGEFERAVALNANYSNARYFLGLIYDRKGRKADAISEFEKIEALNQDNQEVKSILTNLRAGRGALENIVPPGTPPEKRKEPPVEGAGR</sequence>
<feature type="transmembrane region" description="Helical" evidence="3">
    <location>
        <begin position="55"/>
        <end position="73"/>
    </location>
</feature>
<feature type="transmembrane region" description="Helical" evidence="3">
    <location>
        <begin position="120"/>
        <end position="137"/>
    </location>
</feature>
<comment type="caution">
    <text evidence="4">The sequence shown here is derived from an EMBL/GenBank/DDBJ whole genome shotgun (WGS) entry which is preliminary data.</text>
</comment>
<dbReference type="PROSITE" id="PS50005">
    <property type="entry name" value="TPR"/>
    <property type="match status" value="2"/>
</dbReference>